<gene>
    <name evidence="4" type="ORF">KUTeg_015238</name>
</gene>
<dbReference type="InterPro" id="IPR050887">
    <property type="entry name" value="Beta-mannosidase_GH2"/>
</dbReference>
<name>A0ABQ9EQ80_TEGGR</name>
<protein>
    <recommendedName>
        <fullName evidence="3">Beta-mannosidase-like galactose-binding domain-containing protein</fullName>
    </recommendedName>
</protein>
<proteinExistence type="predicted"/>
<dbReference type="EMBL" id="JARBDR010000793">
    <property type="protein sequence ID" value="KAJ8307154.1"/>
    <property type="molecule type" value="Genomic_DNA"/>
</dbReference>
<keyword evidence="5" id="KW-1185">Reference proteome</keyword>
<keyword evidence="1" id="KW-0378">Hydrolase</keyword>
<dbReference type="Gene3D" id="2.60.120.260">
    <property type="entry name" value="Galactose-binding domain-like"/>
    <property type="match status" value="1"/>
</dbReference>
<reference evidence="4 5" key="1">
    <citation type="submission" date="2022-12" db="EMBL/GenBank/DDBJ databases">
        <title>Chromosome-level genome of Tegillarca granosa.</title>
        <authorList>
            <person name="Kim J."/>
        </authorList>
    </citation>
    <scope>NUCLEOTIDE SEQUENCE [LARGE SCALE GENOMIC DNA]</scope>
    <source>
        <strain evidence="4">Teg-2019</strain>
        <tissue evidence="4">Adductor muscle</tissue>
    </source>
</reference>
<dbReference type="InterPro" id="IPR008979">
    <property type="entry name" value="Galactose-bd-like_sf"/>
</dbReference>
<comment type="caution">
    <text evidence="4">The sequence shown here is derived from an EMBL/GenBank/DDBJ whole genome shotgun (WGS) entry which is preliminary data.</text>
</comment>
<evidence type="ECO:0000313" key="4">
    <source>
        <dbReference type="EMBL" id="KAJ8307154.1"/>
    </source>
</evidence>
<evidence type="ECO:0000313" key="5">
    <source>
        <dbReference type="Proteomes" id="UP001217089"/>
    </source>
</evidence>
<dbReference type="Proteomes" id="UP001217089">
    <property type="component" value="Unassembled WGS sequence"/>
</dbReference>
<sequence length="68" mass="7745">MSLLTGQFLVNGTVPGNVTVNGTVPGSMYTALMSNNIIQDPYYRRNDAAYKWISRDDWTYSRHFRGIL</sequence>
<evidence type="ECO:0000256" key="1">
    <source>
        <dbReference type="ARBA" id="ARBA00022801"/>
    </source>
</evidence>
<dbReference type="PANTHER" id="PTHR43730:SF1">
    <property type="entry name" value="BETA-MANNOSIDASE"/>
    <property type="match status" value="1"/>
</dbReference>
<dbReference type="SUPFAM" id="SSF49785">
    <property type="entry name" value="Galactose-binding domain-like"/>
    <property type="match status" value="1"/>
</dbReference>
<organism evidence="4 5">
    <name type="scientific">Tegillarca granosa</name>
    <name type="common">Malaysian cockle</name>
    <name type="synonym">Anadara granosa</name>
    <dbReference type="NCBI Taxonomy" id="220873"/>
    <lineage>
        <taxon>Eukaryota</taxon>
        <taxon>Metazoa</taxon>
        <taxon>Spiralia</taxon>
        <taxon>Lophotrochozoa</taxon>
        <taxon>Mollusca</taxon>
        <taxon>Bivalvia</taxon>
        <taxon>Autobranchia</taxon>
        <taxon>Pteriomorphia</taxon>
        <taxon>Arcoida</taxon>
        <taxon>Arcoidea</taxon>
        <taxon>Arcidae</taxon>
        <taxon>Tegillarca</taxon>
    </lineage>
</organism>
<evidence type="ECO:0000259" key="3">
    <source>
        <dbReference type="Pfam" id="PF22666"/>
    </source>
</evidence>
<dbReference type="Pfam" id="PF22666">
    <property type="entry name" value="Glyco_hydro_2_N2"/>
    <property type="match status" value="1"/>
</dbReference>
<evidence type="ECO:0000256" key="2">
    <source>
        <dbReference type="ARBA" id="ARBA00023295"/>
    </source>
</evidence>
<dbReference type="PANTHER" id="PTHR43730">
    <property type="entry name" value="BETA-MANNOSIDASE"/>
    <property type="match status" value="1"/>
</dbReference>
<accession>A0ABQ9EQ80</accession>
<dbReference type="InterPro" id="IPR054593">
    <property type="entry name" value="Beta-mannosidase-like_N2"/>
</dbReference>
<keyword evidence="2" id="KW-0326">Glycosidase</keyword>
<feature type="domain" description="Beta-mannosidase-like galactose-binding" evidence="3">
    <location>
        <begin position="19"/>
        <end position="64"/>
    </location>
</feature>